<evidence type="ECO:0000256" key="2">
    <source>
        <dbReference type="ARBA" id="ARBA00009190"/>
    </source>
</evidence>
<dbReference type="GO" id="GO:0046873">
    <property type="term" value="F:metal ion transmembrane transporter activity"/>
    <property type="evidence" value="ECO:0007669"/>
    <property type="project" value="InterPro"/>
</dbReference>
<feature type="transmembrane region" description="Helical" evidence="6">
    <location>
        <begin position="130"/>
        <end position="151"/>
    </location>
</feature>
<dbReference type="AlphaFoldDB" id="A0A7S0B8R9"/>
<dbReference type="EMBL" id="HBEG01047714">
    <property type="protein sequence ID" value="CAD8385362.1"/>
    <property type="molecule type" value="Transcribed_RNA"/>
</dbReference>
<dbReference type="PANTHER" id="PTHR12608">
    <property type="entry name" value="TRANSMEMBRANE PROTEIN HTP-1 RELATED"/>
    <property type="match status" value="1"/>
</dbReference>
<evidence type="ECO:0000256" key="5">
    <source>
        <dbReference type="ARBA" id="ARBA00023136"/>
    </source>
</evidence>
<accession>A0A7S0B8R9</accession>
<evidence type="ECO:0000256" key="1">
    <source>
        <dbReference type="ARBA" id="ARBA00004141"/>
    </source>
</evidence>
<feature type="transmembrane region" description="Helical" evidence="6">
    <location>
        <begin position="282"/>
        <end position="300"/>
    </location>
</feature>
<keyword evidence="3 6" id="KW-0812">Transmembrane</keyword>
<feature type="transmembrane region" description="Helical" evidence="6">
    <location>
        <begin position="92"/>
        <end position="109"/>
    </location>
</feature>
<comment type="subcellular location">
    <subcellularLocation>
        <location evidence="1 6">Membrane</location>
        <topology evidence="1 6">Multi-pass membrane protein</topology>
    </subcellularLocation>
</comment>
<dbReference type="Pfam" id="PF01169">
    <property type="entry name" value="GDT1"/>
    <property type="match status" value="2"/>
</dbReference>
<feature type="chain" id="PRO_5031608367" description="GDT1 family protein" evidence="6">
    <location>
        <begin position="25"/>
        <end position="310"/>
    </location>
</feature>
<gene>
    <name evidence="7" type="ORF">PBAH0796_LOCUS29050</name>
</gene>
<dbReference type="GO" id="GO:0016020">
    <property type="term" value="C:membrane"/>
    <property type="evidence" value="ECO:0007669"/>
    <property type="project" value="UniProtKB-SubCell"/>
</dbReference>
<reference evidence="7" key="1">
    <citation type="submission" date="2021-01" db="EMBL/GenBank/DDBJ databases">
        <authorList>
            <person name="Corre E."/>
            <person name="Pelletier E."/>
            <person name="Niang G."/>
            <person name="Scheremetjew M."/>
            <person name="Finn R."/>
            <person name="Kale V."/>
            <person name="Holt S."/>
            <person name="Cochrane G."/>
            <person name="Meng A."/>
            <person name="Brown T."/>
            <person name="Cohen L."/>
        </authorList>
    </citation>
    <scope>NUCLEOTIDE SEQUENCE</scope>
    <source>
        <strain evidence="7">Pbaha01</strain>
    </source>
</reference>
<dbReference type="PANTHER" id="PTHR12608:SF1">
    <property type="entry name" value="TRANSMEMBRANE PROTEIN 165"/>
    <property type="match status" value="1"/>
</dbReference>
<evidence type="ECO:0000313" key="7">
    <source>
        <dbReference type="EMBL" id="CAD8385362.1"/>
    </source>
</evidence>
<sequence>MGPTRLLNLAAFVAVLLPARGVDAAHAIGGAGGRRSAMRARGGAAAAASANMTGGPGSAALTRLAPDYAPELKHGVVLTSAPKGVEERRKSWMHAFLKAFFVVGVAELFDKTWFMSLILALKLGWQTALVGGYTGLLLHCVLSALLGFGFSKLLRPSILHFITAGLFFLFTLLYAKDWYSAEPDSDLIASGKEEAAEVIDESRGEGEGKEKKKKRNGALVQSFLAVFVAEWGDRTQMAMIGLHSSLPVLPVFVGSAVAFLALTVSAVIVASCIARARLSERLVMGTASLSFLVFAILALLDGVHAKARGE</sequence>
<feature type="transmembrane region" description="Helical" evidence="6">
    <location>
        <begin position="252"/>
        <end position="270"/>
    </location>
</feature>
<dbReference type="InterPro" id="IPR001727">
    <property type="entry name" value="GDT1-like"/>
</dbReference>
<name>A0A7S0B8R9_9DINO</name>
<comment type="similarity">
    <text evidence="2 6">Belongs to the GDT1 family.</text>
</comment>
<proteinExistence type="inferred from homology"/>
<evidence type="ECO:0000256" key="4">
    <source>
        <dbReference type="ARBA" id="ARBA00022989"/>
    </source>
</evidence>
<keyword evidence="6" id="KW-0732">Signal</keyword>
<feature type="transmembrane region" description="Helical" evidence="6">
    <location>
        <begin position="157"/>
        <end position="175"/>
    </location>
</feature>
<feature type="signal peptide" evidence="6">
    <location>
        <begin position="1"/>
        <end position="24"/>
    </location>
</feature>
<organism evidence="7">
    <name type="scientific">Pyrodinium bahamense</name>
    <dbReference type="NCBI Taxonomy" id="73915"/>
    <lineage>
        <taxon>Eukaryota</taxon>
        <taxon>Sar</taxon>
        <taxon>Alveolata</taxon>
        <taxon>Dinophyceae</taxon>
        <taxon>Gonyaulacales</taxon>
        <taxon>Pyrocystaceae</taxon>
        <taxon>Pyrodinium</taxon>
    </lineage>
</organism>
<keyword evidence="4 6" id="KW-1133">Transmembrane helix</keyword>
<evidence type="ECO:0000256" key="6">
    <source>
        <dbReference type="RuleBase" id="RU365102"/>
    </source>
</evidence>
<keyword evidence="5 6" id="KW-0472">Membrane</keyword>
<evidence type="ECO:0000256" key="3">
    <source>
        <dbReference type="ARBA" id="ARBA00022692"/>
    </source>
</evidence>
<protein>
    <recommendedName>
        <fullName evidence="6">GDT1 family protein</fullName>
    </recommendedName>
</protein>